<dbReference type="GeneID" id="19337055"/>
<name>M3A3S9_PSEFD</name>
<reference evidence="4 5" key="1">
    <citation type="journal article" date="2012" name="PLoS Pathog.">
        <title>Diverse lifestyles and strategies of plant pathogenesis encoded in the genomes of eighteen Dothideomycetes fungi.</title>
        <authorList>
            <person name="Ohm R.A."/>
            <person name="Feau N."/>
            <person name="Henrissat B."/>
            <person name="Schoch C.L."/>
            <person name="Horwitz B.A."/>
            <person name="Barry K.W."/>
            <person name="Condon B.J."/>
            <person name="Copeland A.C."/>
            <person name="Dhillon B."/>
            <person name="Glaser F."/>
            <person name="Hesse C.N."/>
            <person name="Kosti I."/>
            <person name="LaButti K."/>
            <person name="Lindquist E.A."/>
            <person name="Lucas S."/>
            <person name="Salamov A.A."/>
            <person name="Bradshaw R.E."/>
            <person name="Ciuffetti L."/>
            <person name="Hamelin R.C."/>
            <person name="Kema G.H.J."/>
            <person name="Lawrence C."/>
            <person name="Scott J.A."/>
            <person name="Spatafora J.W."/>
            <person name="Turgeon B.G."/>
            <person name="de Wit P.J.G.M."/>
            <person name="Zhong S."/>
            <person name="Goodwin S.B."/>
            <person name="Grigoriev I.V."/>
        </authorList>
    </citation>
    <scope>NUCLEOTIDE SEQUENCE [LARGE SCALE GENOMIC DNA]</scope>
    <source>
        <strain evidence="4 5">CIRAD86</strain>
    </source>
</reference>
<dbReference type="PROSITE" id="PS50297">
    <property type="entry name" value="ANK_REP_REGION"/>
    <property type="match status" value="2"/>
</dbReference>
<feature type="repeat" description="ANK" evidence="3">
    <location>
        <begin position="52"/>
        <end position="84"/>
    </location>
</feature>
<evidence type="ECO:0000256" key="2">
    <source>
        <dbReference type="ARBA" id="ARBA00023043"/>
    </source>
</evidence>
<dbReference type="PROSITE" id="PS50088">
    <property type="entry name" value="ANK_REPEAT"/>
    <property type="match status" value="2"/>
</dbReference>
<dbReference type="HOGENOM" id="CLU_000134_45_2_1"/>
<dbReference type="KEGG" id="pfj:MYCFIDRAFT_210318"/>
<evidence type="ECO:0000256" key="1">
    <source>
        <dbReference type="ARBA" id="ARBA00022737"/>
    </source>
</evidence>
<dbReference type="STRING" id="383855.M3A3S9"/>
<keyword evidence="1" id="KW-0677">Repeat</keyword>
<dbReference type="Pfam" id="PF12796">
    <property type="entry name" value="Ank_2"/>
    <property type="match status" value="1"/>
</dbReference>
<organism evidence="4 5">
    <name type="scientific">Pseudocercospora fijiensis (strain CIRAD86)</name>
    <name type="common">Black leaf streak disease fungus</name>
    <name type="synonym">Mycosphaerella fijiensis</name>
    <dbReference type="NCBI Taxonomy" id="383855"/>
    <lineage>
        <taxon>Eukaryota</taxon>
        <taxon>Fungi</taxon>
        <taxon>Dikarya</taxon>
        <taxon>Ascomycota</taxon>
        <taxon>Pezizomycotina</taxon>
        <taxon>Dothideomycetes</taxon>
        <taxon>Dothideomycetidae</taxon>
        <taxon>Mycosphaerellales</taxon>
        <taxon>Mycosphaerellaceae</taxon>
        <taxon>Pseudocercospora</taxon>
    </lineage>
</organism>
<dbReference type="InterPro" id="IPR002110">
    <property type="entry name" value="Ankyrin_rpt"/>
</dbReference>
<dbReference type="Proteomes" id="UP000016932">
    <property type="component" value="Unassembled WGS sequence"/>
</dbReference>
<dbReference type="SMART" id="SM00248">
    <property type="entry name" value="ANK"/>
    <property type="match status" value="3"/>
</dbReference>
<dbReference type="SUPFAM" id="SSF48403">
    <property type="entry name" value="Ankyrin repeat"/>
    <property type="match status" value="1"/>
</dbReference>
<dbReference type="InterPro" id="IPR036770">
    <property type="entry name" value="Ankyrin_rpt-contain_sf"/>
</dbReference>
<gene>
    <name evidence="4" type="ORF">MYCFIDRAFT_210318</name>
</gene>
<dbReference type="VEuPathDB" id="FungiDB:MYCFIDRAFT_210318"/>
<dbReference type="PANTHER" id="PTHR24173:SF74">
    <property type="entry name" value="ANKYRIN REPEAT DOMAIN-CONTAINING PROTEIN 16"/>
    <property type="match status" value="1"/>
</dbReference>
<dbReference type="EMBL" id="KB446556">
    <property type="protein sequence ID" value="EME85744.1"/>
    <property type="molecule type" value="Genomic_DNA"/>
</dbReference>
<dbReference type="Gene3D" id="1.25.40.20">
    <property type="entry name" value="Ankyrin repeat-containing domain"/>
    <property type="match status" value="1"/>
</dbReference>
<dbReference type="OrthoDB" id="427518at2759"/>
<dbReference type="PANTHER" id="PTHR24173">
    <property type="entry name" value="ANKYRIN REPEAT CONTAINING"/>
    <property type="match status" value="1"/>
</dbReference>
<protein>
    <submittedName>
        <fullName evidence="4">Uncharacterized protein</fullName>
    </submittedName>
</protein>
<feature type="repeat" description="ANK" evidence="3">
    <location>
        <begin position="85"/>
        <end position="111"/>
    </location>
</feature>
<keyword evidence="2 3" id="KW-0040">ANK repeat</keyword>
<proteinExistence type="predicted"/>
<sequence>MSTKWNNEAVEAHEPQASRELALLEAAEYGQSRRVKRLLDAGDVDVDFVDSKGRAALHFAAQGGHLDIVNALIAAKCDVDHSSKIHGTALCVAARKSHRDIVNALLEAGAT</sequence>
<dbReference type="PRINTS" id="PR01415">
    <property type="entry name" value="ANKYRIN"/>
</dbReference>
<keyword evidence="5" id="KW-1185">Reference proteome</keyword>
<evidence type="ECO:0000256" key="3">
    <source>
        <dbReference type="PROSITE-ProRule" id="PRU00023"/>
    </source>
</evidence>
<dbReference type="RefSeq" id="XP_007923248.1">
    <property type="nucleotide sequence ID" value="XM_007925057.1"/>
</dbReference>
<dbReference type="AlphaFoldDB" id="M3A3S9"/>
<evidence type="ECO:0000313" key="5">
    <source>
        <dbReference type="Proteomes" id="UP000016932"/>
    </source>
</evidence>
<evidence type="ECO:0000313" key="4">
    <source>
        <dbReference type="EMBL" id="EME85744.1"/>
    </source>
</evidence>
<accession>M3A3S9</accession>